<name>A0A2X3MLT2_9BACT</name>
<keyword evidence="2 8" id="KW-0479">Metal-binding</keyword>
<dbReference type="Proteomes" id="UP000249818">
    <property type="component" value="Chromosome BARAN1"/>
</dbReference>
<protein>
    <submittedName>
        <fullName evidence="10">N-acetylglucosamine-6-phosphate deacetylase</fullName>
        <ecNumber evidence="10">3.5.1.25</ecNumber>
    </submittedName>
</protein>
<dbReference type="OrthoDB" id="9776488at2"/>
<dbReference type="PANTHER" id="PTHR11113:SF14">
    <property type="entry name" value="N-ACETYLGLUCOSAMINE-6-PHOSPHATE DEACETYLASE"/>
    <property type="match status" value="1"/>
</dbReference>
<feature type="binding site" evidence="7">
    <location>
        <position position="134"/>
    </location>
    <ligand>
        <name>substrate</name>
    </ligand>
</feature>
<feature type="binding site" evidence="7">
    <location>
        <position position="244"/>
    </location>
    <ligand>
        <name>substrate</name>
    </ligand>
</feature>
<feature type="active site" description="Proton donor/acceptor" evidence="6">
    <location>
        <position position="271"/>
    </location>
</feature>
<evidence type="ECO:0000256" key="8">
    <source>
        <dbReference type="PIRSR" id="PIRSR038994-3"/>
    </source>
</evidence>
<dbReference type="RefSeq" id="WP_122031190.1">
    <property type="nucleotide sequence ID" value="NZ_LS483254.1"/>
</dbReference>
<dbReference type="KEGG" id="bana:BARAN1_0870"/>
<keyword evidence="3 5" id="KW-0378">Hydrolase</keyword>
<feature type="binding site" evidence="7">
    <location>
        <begin position="304"/>
        <end position="306"/>
    </location>
    <ligand>
        <name>substrate</name>
    </ligand>
</feature>
<accession>A0A2X3MLT2</accession>
<dbReference type="SUPFAM" id="SSF51338">
    <property type="entry name" value="Composite domain of metallo-dependent hydrolases"/>
    <property type="match status" value="1"/>
</dbReference>
<evidence type="ECO:0000313" key="10">
    <source>
        <dbReference type="EMBL" id="SQD92894.1"/>
    </source>
</evidence>
<dbReference type="Gene3D" id="2.30.40.10">
    <property type="entry name" value="Urease, subunit C, domain 1"/>
    <property type="match status" value="1"/>
</dbReference>
<reference evidence="11" key="1">
    <citation type="submission" date="2018-05" db="EMBL/GenBank/DDBJ databases">
        <authorList>
            <person name="Hao L."/>
        </authorList>
    </citation>
    <scope>NUCLEOTIDE SEQUENCE [LARGE SCALE GENOMIC DNA]</scope>
</reference>
<dbReference type="GO" id="GO:0046872">
    <property type="term" value="F:metal ion binding"/>
    <property type="evidence" value="ECO:0007669"/>
    <property type="project" value="UniProtKB-KW"/>
</dbReference>
<dbReference type="Pfam" id="PF01979">
    <property type="entry name" value="Amidohydro_1"/>
    <property type="match status" value="1"/>
</dbReference>
<keyword evidence="11" id="KW-1185">Reference proteome</keyword>
<organism evidence="10 11">
    <name type="scientific">Candidatus Bipolaricaulis anaerobius</name>
    <dbReference type="NCBI Taxonomy" id="2026885"/>
    <lineage>
        <taxon>Bacteria</taxon>
        <taxon>Candidatus Bipolaricaulota</taxon>
        <taxon>Candidatus Bipolaricaulia</taxon>
        <taxon>Candidatus Bipolaricaulales</taxon>
        <taxon>Candidatus Bipolaricaulaceae</taxon>
        <taxon>Candidatus Bipolaricaulis</taxon>
    </lineage>
</organism>
<evidence type="ECO:0000313" key="11">
    <source>
        <dbReference type="Proteomes" id="UP000249818"/>
    </source>
</evidence>
<evidence type="ECO:0000256" key="5">
    <source>
        <dbReference type="PIRNR" id="PIRNR038994"/>
    </source>
</evidence>
<feature type="binding site" evidence="8">
    <location>
        <position position="210"/>
    </location>
    <ligand>
        <name>Zn(2+)</name>
        <dbReference type="ChEBI" id="CHEBI:29105"/>
    </ligand>
</feature>
<dbReference type="GO" id="GO:0006046">
    <property type="term" value="P:N-acetylglucosamine catabolic process"/>
    <property type="evidence" value="ECO:0007669"/>
    <property type="project" value="TreeGrafter"/>
</dbReference>
<dbReference type="EC" id="3.5.1.25" evidence="10"/>
<feature type="domain" description="Amidohydrolase-related" evidence="9">
    <location>
        <begin position="51"/>
        <end position="365"/>
    </location>
</feature>
<dbReference type="EMBL" id="LS483254">
    <property type="protein sequence ID" value="SQD92894.1"/>
    <property type="molecule type" value="Genomic_DNA"/>
</dbReference>
<evidence type="ECO:0000259" key="9">
    <source>
        <dbReference type="Pfam" id="PF01979"/>
    </source>
</evidence>
<evidence type="ECO:0000256" key="1">
    <source>
        <dbReference type="ARBA" id="ARBA00010716"/>
    </source>
</evidence>
<dbReference type="Gene3D" id="3.20.20.140">
    <property type="entry name" value="Metal-dependent hydrolases"/>
    <property type="match status" value="1"/>
</dbReference>
<proteinExistence type="inferred from homology"/>
<evidence type="ECO:0000256" key="2">
    <source>
        <dbReference type="ARBA" id="ARBA00022723"/>
    </source>
</evidence>
<feature type="binding site" evidence="7">
    <location>
        <position position="221"/>
    </location>
    <ligand>
        <name>substrate</name>
    </ligand>
</feature>
<sequence length="383" mass="39682">MARAGLLIRGARLVFPSGVRDGDCLVREGKIAALGEVKAPGTRVLDADGRYLAPGFLDLHVHGGAGADFADGDPEAAQAIVRFHAGHGTTGLLATIASAPVERMRKAIAALAGVPGILGVHLEGPFLNPEKAGALDPEGFLPPSREAFRKLVAGFETEVRVVTFAPELPGALDLVAEIQGIGAVPAIGHTAATYEQASVALRHGAHHVTHLGNAMGGLHHRGPGCVGAALLSAASLELICDGVHVHPAFVHLVVEFLRGRGDLHRLCLVTDATSAAGMPDGRWRFANREVRLQHGEVRLADGTLAGSALTLDRAIRNAIRFANLPLEDALSLVTANPAHVLGIGGERGALAVGATADLVLLDPDLTVGATLRAGEIIFSHNLF</sequence>
<evidence type="ECO:0000256" key="4">
    <source>
        <dbReference type="ARBA" id="ARBA00023277"/>
    </source>
</evidence>
<evidence type="ECO:0000256" key="3">
    <source>
        <dbReference type="ARBA" id="ARBA00022801"/>
    </source>
</evidence>
<gene>
    <name evidence="10" type="primary">nagA</name>
    <name evidence="10" type="ORF">BARAN1_0870</name>
</gene>
<dbReference type="NCBIfam" id="TIGR00221">
    <property type="entry name" value="nagA"/>
    <property type="match status" value="1"/>
</dbReference>
<comment type="cofactor">
    <cofactor evidence="8">
        <name>a divalent metal cation</name>
        <dbReference type="ChEBI" id="CHEBI:60240"/>
    </cofactor>
    <text evidence="8">Binds 1 divalent metal cation per subunit.</text>
</comment>
<dbReference type="AlphaFoldDB" id="A0A2X3MLT2"/>
<feature type="binding site" evidence="7">
    <location>
        <begin position="213"/>
        <end position="214"/>
    </location>
    <ligand>
        <name>substrate</name>
    </ligand>
</feature>
<dbReference type="CDD" id="cd00854">
    <property type="entry name" value="NagA"/>
    <property type="match status" value="1"/>
</dbReference>
<dbReference type="PANTHER" id="PTHR11113">
    <property type="entry name" value="N-ACETYLGLUCOSAMINE-6-PHOSPHATE DEACETYLASE"/>
    <property type="match status" value="1"/>
</dbReference>
<evidence type="ECO:0000256" key="7">
    <source>
        <dbReference type="PIRSR" id="PIRSR038994-2"/>
    </source>
</evidence>
<dbReference type="InterPro" id="IPR003764">
    <property type="entry name" value="GlcNAc_6-P_deAcase"/>
</dbReference>
<keyword evidence="4 5" id="KW-0119">Carbohydrate metabolism</keyword>
<feature type="binding site" evidence="8">
    <location>
        <position position="123"/>
    </location>
    <ligand>
        <name>Zn(2+)</name>
        <dbReference type="ChEBI" id="CHEBI:29105"/>
    </ligand>
</feature>
<dbReference type="InterPro" id="IPR011059">
    <property type="entry name" value="Metal-dep_hydrolase_composite"/>
</dbReference>
<dbReference type="InterPro" id="IPR006680">
    <property type="entry name" value="Amidohydro-rel"/>
</dbReference>
<comment type="similarity">
    <text evidence="1 5">Belongs to the metallo-dependent hydrolases superfamily. NagA family.</text>
</comment>
<dbReference type="GO" id="GO:0008448">
    <property type="term" value="F:N-acetylglucosamine-6-phosphate deacetylase activity"/>
    <property type="evidence" value="ECO:0007669"/>
    <property type="project" value="UniProtKB-EC"/>
</dbReference>
<dbReference type="InterPro" id="IPR032466">
    <property type="entry name" value="Metal_Hydrolase"/>
</dbReference>
<evidence type="ECO:0000256" key="6">
    <source>
        <dbReference type="PIRSR" id="PIRSR038994-1"/>
    </source>
</evidence>
<dbReference type="SUPFAM" id="SSF51556">
    <property type="entry name" value="Metallo-dependent hydrolases"/>
    <property type="match status" value="1"/>
</dbReference>
<dbReference type="PIRSF" id="PIRSF038994">
    <property type="entry name" value="NagA"/>
    <property type="match status" value="1"/>
</dbReference>
<feature type="binding site" evidence="8">
    <location>
        <position position="189"/>
    </location>
    <ligand>
        <name>Zn(2+)</name>
        <dbReference type="ChEBI" id="CHEBI:29105"/>
    </ligand>
</feature>